<name>A0AA95EUZ1_9BACL</name>
<dbReference type="SUPFAM" id="SSF54523">
    <property type="entry name" value="Pili subunits"/>
    <property type="match status" value="1"/>
</dbReference>
<protein>
    <submittedName>
        <fullName evidence="4">Prepilin-type N-terminal cleavage/methylation domain-containing protein</fullName>
    </submittedName>
</protein>
<keyword evidence="5" id="KW-1185">Reference proteome</keyword>
<comment type="subcellular location">
    <subcellularLocation>
        <location evidence="1">Cell surface</location>
    </subcellularLocation>
</comment>
<evidence type="ECO:0000313" key="5">
    <source>
        <dbReference type="Proteomes" id="UP001178662"/>
    </source>
</evidence>
<gene>
    <name evidence="4" type="ORF">P0Y55_12475</name>
</gene>
<reference evidence="4" key="1">
    <citation type="submission" date="2023-03" db="EMBL/GenBank/DDBJ databases">
        <title>Andean soil-derived lignocellulolytic bacterial consortium as a source of novel taxa and putative plastic-active enzymes.</title>
        <authorList>
            <person name="Diaz-Garcia L."/>
            <person name="Chuvochina M."/>
            <person name="Feuerriegel G."/>
            <person name="Bunk B."/>
            <person name="Sproer C."/>
            <person name="Streit W.R."/>
            <person name="Rodriguez L.M."/>
            <person name="Overmann J."/>
            <person name="Jimenez D.J."/>
        </authorList>
    </citation>
    <scope>NUCLEOTIDE SEQUENCE</scope>
    <source>
        <strain evidence="4">MAG 2441</strain>
    </source>
</reference>
<dbReference type="Proteomes" id="UP001178662">
    <property type="component" value="Chromosome"/>
</dbReference>
<keyword evidence="2" id="KW-0178">Competence</keyword>
<accession>A0AA95EUZ1</accession>
<evidence type="ECO:0000256" key="1">
    <source>
        <dbReference type="ARBA" id="ARBA00004241"/>
    </source>
</evidence>
<dbReference type="Pfam" id="PF07963">
    <property type="entry name" value="N_methyl"/>
    <property type="match status" value="1"/>
</dbReference>
<dbReference type="GO" id="GO:0030420">
    <property type="term" value="P:establishment of competence for transformation"/>
    <property type="evidence" value="ECO:0007669"/>
    <property type="project" value="UniProtKB-KW"/>
</dbReference>
<dbReference type="Gene3D" id="3.30.700.10">
    <property type="entry name" value="Glycoprotein, Type 4 Pilin"/>
    <property type="match status" value="1"/>
</dbReference>
<keyword evidence="3" id="KW-0472">Membrane</keyword>
<dbReference type="InterPro" id="IPR045584">
    <property type="entry name" value="Pilin-like"/>
</dbReference>
<dbReference type="InterPro" id="IPR012902">
    <property type="entry name" value="N_methyl_site"/>
</dbReference>
<dbReference type="NCBIfam" id="TIGR02532">
    <property type="entry name" value="IV_pilin_GFxxxE"/>
    <property type="match status" value="1"/>
</dbReference>
<proteinExistence type="predicted"/>
<feature type="transmembrane region" description="Helical" evidence="3">
    <location>
        <begin position="21"/>
        <end position="40"/>
    </location>
</feature>
<evidence type="ECO:0000313" key="4">
    <source>
        <dbReference type="EMBL" id="WEK53396.1"/>
    </source>
</evidence>
<keyword evidence="3" id="KW-0812">Transmembrane</keyword>
<dbReference type="AlphaFoldDB" id="A0AA95EUZ1"/>
<organism evidence="4 5">
    <name type="scientific">Candidatus Cohnella colombiensis</name>
    <dbReference type="NCBI Taxonomy" id="3121368"/>
    <lineage>
        <taxon>Bacteria</taxon>
        <taxon>Bacillati</taxon>
        <taxon>Bacillota</taxon>
        <taxon>Bacilli</taxon>
        <taxon>Bacillales</taxon>
        <taxon>Paenibacillaceae</taxon>
        <taxon>Cohnella</taxon>
    </lineage>
</organism>
<evidence type="ECO:0000256" key="3">
    <source>
        <dbReference type="SAM" id="Phobius"/>
    </source>
</evidence>
<dbReference type="EMBL" id="CP119317">
    <property type="protein sequence ID" value="WEK53396.1"/>
    <property type="molecule type" value="Genomic_DNA"/>
</dbReference>
<dbReference type="GO" id="GO:0009986">
    <property type="term" value="C:cell surface"/>
    <property type="evidence" value="ECO:0007669"/>
    <property type="project" value="UniProtKB-SubCell"/>
</dbReference>
<dbReference type="PROSITE" id="PS00409">
    <property type="entry name" value="PROKAR_NTER_METHYL"/>
    <property type="match status" value="1"/>
</dbReference>
<sequence>MRAHVLKRLSKEQKGFTLIELLAVIVILGIIAAIAVPMIGNIIDKSKKDSDIAALKQIYDASRLYVTTEANGDFKPSTTTDLTVSISELQSKGFLDASIVVPSTKDKISGGNVVFQHSDGALLYISITTGSPTAVTKYYKGSDIIAGNRNAVSLTSPPTTP</sequence>
<keyword evidence="3" id="KW-1133">Transmembrane helix</keyword>
<evidence type="ECO:0000256" key="2">
    <source>
        <dbReference type="ARBA" id="ARBA00023287"/>
    </source>
</evidence>